<evidence type="ECO:0000256" key="8">
    <source>
        <dbReference type="ARBA" id="ARBA00022679"/>
    </source>
</evidence>
<evidence type="ECO:0000256" key="3">
    <source>
        <dbReference type="ARBA" id="ARBA00005189"/>
    </source>
</evidence>
<dbReference type="GO" id="GO:0008444">
    <property type="term" value="F:CDP-diacylglycerol-glycerol-3-phosphate 3-phosphatidyltransferase activity"/>
    <property type="evidence" value="ECO:0007669"/>
    <property type="project" value="UniProtKB-UniRule"/>
</dbReference>
<evidence type="ECO:0000256" key="4">
    <source>
        <dbReference type="ARBA" id="ARBA00010441"/>
    </source>
</evidence>
<dbReference type="GO" id="GO:0046474">
    <property type="term" value="P:glycerophospholipid biosynthetic process"/>
    <property type="evidence" value="ECO:0007669"/>
    <property type="project" value="TreeGrafter"/>
</dbReference>
<evidence type="ECO:0000256" key="12">
    <source>
        <dbReference type="ARBA" id="ARBA00023136"/>
    </source>
</evidence>
<evidence type="ECO:0000256" key="11">
    <source>
        <dbReference type="ARBA" id="ARBA00023098"/>
    </source>
</evidence>
<dbReference type="Gene3D" id="1.20.120.1760">
    <property type="match status" value="1"/>
</dbReference>
<dbReference type="InterPro" id="IPR004570">
    <property type="entry name" value="Phosphatidylglycerol_P_synth"/>
</dbReference>
<keyword evidence="13" id="KW-0594">Phospholipid biosynthesis</keyword>
<evidence type="ECO:0000256" key="13">
    <source>
        <dbReference type="ARBA" id="ARBA00023209"/>
    </source>
</evidence>
<dbReference type="EC" id="2.7.8.5" evidence="5 16"/>
<feature type="transmembrane region" description="Helical" evidence="18">
    <location>
        <begin position="121"/>
        <end position="141"/>
    </location>
</feature>
<evidence type="ECO:0000256" key="6">
    <source>
        <dbReference type="ARBA" id="ARBA00014944"/>
    </source>
</evidence>
<evidence type="ECO:0000256" key="16">
    <source>
        <dbReference type="NCBIfam" id="TIGR00560"/>
    </source>
</evidence>
<evidence type="ECO:0000256" key="5">
    <source>
        <dbReference type="ARBA" id="ARBA00013170"/>
    </source>
</evidence>
<evidence type="ECO:0000256" key="10">
    <source>
        <dbReference type="ARBA" id="ARBA00022989"/>
    </source>
</evidence>
<evidence type="ECO:0000313" key="20">
    <source>
        <dbReference type="Proteomes" id="UP000190044"/>
    </source>
</evidence>
<dbReference type="InterPro" id="IPR000462">
    <property type="entry name" value="CDP-OH_P_trans"/>
</dbReference>
<feature type="transmembrane region" description="Helical" evidence="18">
    <location>
        <begin position="89"/>
        <end position="109"/>
    </location>
</feature>
<dbReference type="InterPro" id="IPR043130">
    <property type="entry name" value="CDP-OH_PTrfase_TM_dom"/>
</dbReference>
<name>A0A1T5BCA5_9SPHN</name>
<feature type="transmembrane region" description="Helical" evidence="18">
    <location>
        <begin position="147"/>
        <end position="166"/>
    </location>
</feature>
<organism evidence="19 20">
    <name type="scientific">Sphingopyxis flava</name>
    <dbReference type="NCBI Taxonomy" id="1507287"/>
    <lineage>
        <taxon>Bacteria</taxon>
        <taxon>Pseudomonadati</taxon>
        <taxon>Pseudomonadota</taxon>
        <taxon>Alphaproteobacteria</taxon>
        <taxon>Sphingomonadales</taxon>
        <taxon>Sphingomonadaceae</taxon>
        <taxon>Sphingopyxis</taxon>
    </lineage>
</organism>
<accession>A0A1T5BCA5</accession>
<keyword evidence="8 17" id="KW-0808">Transferase</keyword>
<comment type="subcellular location">
    <subcellularLocation>
        <location evidence="1">Membrane</location>
        <topology evidence="1">Multi-pass membrane protein</topology>
    </subcellularLocation>
</comment>
<keyword evidence="20" id="KW-1185">Reference proteome</keyword>
<dbReference type="InterPro" id="IPR048254">
    <property type="entry name" value="CDP_ALCOHOL_P_TRANSF_CS"/>
</dbReference>
<dbReference type="AlphaFoldDB" id="A0A1T5BCA5"/>
<evidence type="ECO:0000256" key="14">
    <source>
        <dbReference type="ARBA" id="ARBA00023264"/>
    </source>
</evidence>
<keyword evidence="14" id="KW-1208">Phospholipid metabolism</keyword>
<feature type="transmembrane region" description="Helical" evidence="18">
    <location>
        <begin position="187"/>
        <end position="209"/>
    </location>
</feature>
<proteinExistence type="inferred from homology"/>
<evidence type="ECO:0000313" key="19">
    <source>
        <dbReference type="EMBL" id="SKB44934.1"/>
    </source>
</evidence>
<dbReference type="GO" id="GO:0016020">
    <property type="term" value="C:membrane"/>
    <property type="evidence" value="ECO:0007669"/>
    <property type="project" value="UniProtKB-SubCell"/>
</dbReference>
<protein>
    <recommendedName>
        <fullName evidence="6 16">CDP-diacylglycerol--glycerol-3-phosphate 3-phosphatidyltransferase</fullName>
        <ecNumber evidence="5 16">2.7.8.5</ecNumber>
    </recommendedName>
</protein>
<dbReference type="NCBIfam" id="TIGR00560">
    <property type="entry name" value="pgsA"/>
    <property type="match status" value="1"/>
</dbReference>
<reference evidence="20" key="1">
    <citation type="submission" date="2017-02" db="EMBL/GenBank/DDBJ databases">
        <authorList>
            <person name="Varghese N."/>
            <person name="Submissions S."/>
        </authorList>
    </citation>
    <scope>NUCLEOTIDE SEQUENCE [LARGE SCALE GENOMIC DNA]</scope>
    <source>
        <strain evidence="20">R11H</strain>
    </source>
</reference>
<comment type="similarity">
    <text evidence="4 17">Belongs to the CDP-alcohol phosphatidyltransferase class-I family.</text>
</comment>
<evidence type="ECO:0000256" key="7">
    <source>
        <dbReference type="ARBA" id="ARBA00022516"/>
    </source>
</evidence>
<feature type="transmembrane region" description="Helical" evidence="18">
    <location>
        <begin position="57"/>
        <end position="77"/>
    </location>
</feature>
<comment type="pathway">
    <text evidence="2">Phospholipid metabolism; phosphatidylglycerol biosynthesis; phosphatidylglycerol from CDP-diacylglycerol: step 1/2.</text>
</comment>
<dbReference type="PANTHER" id="PTHR14269">
    <property type="entry name" value="CDP-DIACYLGLYCEROL--GLYCEROL-3-PHOSPHATE 3-PHOSPHATIDYLTRANSFERASE-RELATED"/>
    <property type="match status" value="1"/>
</dbReference>
<feature type="transmembrane region" description="Helical" evidence="18">
    <location>
        <begin position="215"/>
        <end position="232"/>
    </location>
</feature>
<comment type="catalytic activity">
    <reaction evidence="15">
        <text>a CDP-1,2-diacyl-sn-glycerol + sn-glycerol 3-phosphate = a 1,2-diacyl-sn-glycero-3-phospho-(1'-sn-glycero-3'-phosphate) + CMP + H(+)</text>
        <dbReference type="Rhea" id="RHEA:12593"/>
        <dbReference type="ChEBI" id="CHEBI:15378"/>
        <dbReference type="ChEBI" id="CHEBI:57597"/>
        <dbReference type="ChEBI" id="CHEBI:58332"/>
        <dbReference type="ChEBI" id="CHEBI:60110"/>
        <dbReference type="ChEBI" id="CHEBI:60377"/>
        <dbReference type="EC" id="2.7.8.5"/>
    </reaction>
</comment>
<gene>
    <name evidence="19" type="ORF">SAMN06295937_100690</name>
</gene>
<evidence type="ECO:0000256" key="15">
    <source>
        <dbReference type="ARBA" id="ARBA00048586"/>
    </source>
</evidence>
<keyword evidence="10 18" id="KW-1133">Transmembrane helix</keyword>
<comment type="pathway">
    <text evidence="3">Lipid metabolism.</text>
</comment>
<dbReference type="InterPro" id="IPR050324">
    <property type="entry name" value="CDP-alcohol_PTase-I"/>
</dbReference>
<dbReference type="PROSITE" id="PS00379">
    <property type="entry name" value="CDP_ALCOHOL_P_TRANSF"/>
    <property type="match status" value="1"/>
</dbReference>
<dbReference type="PANTHER" id="PTHR14269:SF62">
    <property type="entry name" value="CDP-DIACYLGLYCEROL--GLYCEROL-3-PHOSPHATE 3-PHOSPHATIDYLTRANSFERASE 1, CHLOROPLASTIC"/>
    <property type="match status" value="1"/>
</dbReference>
<dbReference type="Proteomes" id="UP000190044">
    <property type="component" value="Unassembled WGS sequence"/>
</dbReference>
<keyword evidence="12 18" id="KW-0472">Membrane</keyword>
<sequence>MRYPLFSTQIDPAAPDEGNMVVARGAYRLGEAGSKPIFGTVAPPRWKSGIMLSLPNLLTLSRILAVPILLFLLWPGVVEGGQQPKPIDYAFAFGLYCLMGITDYFDGYLARARGTVSRLGIFLDPIADKIMIAAVILLLVFTRDVAGYHVIAALIILLREIIVSGLREFLATLQVSMPVTQLAKWKTTFQLIAFGALILAGALPAMAWIKTVGLASLWGAALLTLITGWDYLRVGLKHMD</sequence>
<keyword evidence="11" id="KW-0443">Lipid metabolism</keyword>
<keyword evidence="7" id="KW-0444">Lipid biosynthesis</keyword>
<evidence type="ECO:0000256" key="17">
    <source>
        <dbReference type="RuleBase" id="RU003750"/>
    </source>
</evidence>
<dbReference type="EMBL" id="FUYP01000006">
    <property type="protein sequence ID" value="SKB44934.1"/>
    <property type="molecule type" value="Genomic_DNA"/>
</dbReference>
<evidence type="ECO:0000256" key="1">
    <source>
        <dbReference type="ARBA" id="ARBA00004141"/>
    </source>
</evidence>
<evidence type="ECO:0000256" key="2">
    <source>
        <dbReference type="ARBA" id="ARBA00005042"/>
    </source>
</evidence>
<keyword evidence="9 18" id="KW-0812">Transmembrane</keyword>
<dbReference type="Pfam" id="PF01066">
    <property type="entry name" value="CDP-OH_P_transf"/>
    <property type="match status" value="1"/>
</dbReference>
<evidence type="ECO:0000256" key="18">
    <source>
        <dbReference type="SAM" id="Phobius"/>
    </source>
</evidence>
<evidence type="ECO:0000256" key="9">
    <source>
        <dbReference type="ARBA" id="ARBA00022692"/>
    </source>
</evidence>